<dbReference type="GO" id="GO:0008170">
    <property type="term" value="F:N-methyltransferase activity"/>
    <property type="evidence" value="ECO:0007669"/>
    <property type="project" value="InterPro"/>
</dbReference>
<keyword evidence="9" id="KW-1185">Reference proteome</keyword>
<accession>A0A4V1LFS5</accession>
<evidence type="ECO:0000256" key="4">
    <source>
        <dbReference type="ARBA" id="ARBA00022691"/>
    </source>
</evidence>
<feature type="domain" description="Type III R-M EcoP15I C-terminal" evidence="7">
    <location>
        <begin position="600"/>
        <end position="695"/>
    </location>
</feature>
<evidence type="ECO:0000259" key="6">
    <source>
        <dbReference type="Pfam" id="PF01555"/>
    </source>
</evidence>
<dbReference type="Pfam" id="PF01555">
    <property type="entry name" value="N6_N4_Mtase"/>
    <property type="match status" value="1"/>
</dbReference>
<dbReference type="EMBL" id="QOUX01000047">
    <property type="protein sequence ID" value="RXI96309.1"/>
    <property type="molecule type" value="Genomic_DNA"/>
</dbReference>
<dbReference type="InterPro" id="IPR029063">
    <property type="entry name" value="SAM-dependent_MTases_sf"/>
</dbReference>
<sequence>MLKDKLRYNEEVKPNTAILMELKEKLPEFFTANKYDEDGNLIEECKFDLEKFQHALKDNNINTLSSGNRLEFIGKDYAKKQVGESSTTVIVPDNDHNNAEKNKRSKNLFFTGDNLEVLRHLQNNYNNLIDMIYIDPPYNTGSDGFVYPDKFEYSDQVLKNMFGLNDTELKRLKSIQGKATHSAWLTFMYPRLWLSKRLLTEEGVVFISVDDNEQTNTKILCDELFGEGNFLGQIILQTATDNNPTQIATEHEYMLCYAKNKGLLEPWYAKSQGAEQIQDKYKSLVSKYGSDIDTIQKELRTWIKVNKDELPRVTHYDNVDLKGVFHDGDIANTKFGGYEFEIIHPVTKKPVKIPPKGYRYPESTLREMIKNDDIVFGKDETVLIKPKKRLENVKDLLRTIIYEDGRTSTNRVNQLVGKDVFNNPKSDRVLKRLLEFVLSNKKDSIILDFFAGSATTADAVMQLNADDNGMRQFIMVQLPERTYYINSDGIKTPKKGSESAFKAGYMSIDEISRERIKRASEKIQEESGSTLPENFDGGFKHYRVVSPEQPTLDDLESFDMDTGQFIDSSGRLKLLLESGFDDMIQPFSSEGLKVDGNSSGQDTIKTTWLVSDGYKLDIDVEKVDLKGYQAFYVGSSRLYLINEHWRSEQTRELLNIIGTNKLTVQTIVIYGYSFDLESIRELEIGLKQLNSKVNLVKRY</sequence>
<dbReference type="InterPro" id="IPR002052">
    <property type="entry name" value="DNA_methylase_N6_adenine_CS"/>
</dbReference>
<dbReference type="GO" id="GO:0003677">
    <property type="term" value="F:DNA binding"/>
    <property type="evidence" value="ECO:0007669"/>
    <property type="project" value="InterPro"/>
</dbReference>
<dbReference type="InterPro" id="IPR041405">
    <property type="entry name" value="T3RM_EcoP15I_C"/>
</dbReference>
<evidence type="ECO:0000313" key="9">
    <source>
        <dbReference type="Proteomes" id="UP000290649"/>
    </source>
</evidence>
<evidence type="ECO:0000256" key="5">
    <source>
        <dbReference type="ARBA" id="ARBA00022747"/>
    </source>
</evidence>
<dbReference type="Proteomes" id="UP000290649">
    <property type="component" value="Unassembled WGS sequence"/>
</dbReference>
<dbReference type="InterPro" id="IPR002941">
    <property type="entry name" value="DNA_methylase_N4/N6"/>
</dbReference>
<evidence type="ECO:0000256" key="3">
    <source>
        <dbReference type="ARBA" id="ARBA00022679"/>
    </source>
</evidence>
<dbReference type="AlphaFoldDB" id="A0A4V1LFS5"/>
<reference evidence="8 9" key="1">
    <citation type="journal article" date="2019" name="Int. J. Syst. Evol. Microbiol.">
        <title>Anaerobacillus alkaliphilus sp. nov., a novel alkaliphilic and moderately halophilic bacterium.</title>
        <authorList>
            <person name="Borsodi A.K."/>
            <person name="Aszalos J.M."/>
            <person name="Bihari P."/>
            <person name="Nagy I."/>
            <person name="Schumann P."/>
            <person name="Sproer C."/>
            <person name="Kovacs A.L."/>
            <person name="Boka K."/>
            <person name="Dobosy P."/>
            <person name="Ovari M."/>
            <person name="Szili-Kovacs T."/>
            <person name="Toth E."/>
        </authorList>
    </citation>
    <scope>NUCLEOTIDE SEQUENCE [LARGE SCALE GENOMIC DNA]</scope>
    <source>
        <strain evidence="8 9">B16-10</strain>
    </source>
</reference>
<keyword evidence="2 8" id="KW-0489">Methyltransferase</keyword>
<keyword evidence="5" id="KW-0680">Restriction system</keyword>
<dbReference type="RefSeq" id="WP_129080286.1">
    <property type="nucleotide sequence ID" value="NZ_QOUX01000047.1"/>
</dbReference>
<keyword evidence="3 8" id="KW-0808">Transferase</keyword>
<dbReference type="Pfam" id="PF18273">
    <property type="entry name" value="T3RM_EcoP15I_C"/>
    <property type="match status" value="1"/>
</dbReference>
<dbReference type="PRINTS" id="PR00506">
    <property type="entry name" value="D21N6MTFRASE"/>
</dbReference>
<dbReference type="InterPro" id="IPR002295">
    <property type="entry name" value="N4/N6-MTase_EcoPI_Mod-like"/>
</dbReference>
<evidence type="ECO:0000259" key="7">
    <source>
        <dbReference type="Pfam" id="PF18273"/>
    </source>
</evidence>
<dbReference type="PROSITE" id="PS00092">
    <property type="entry name" value="N6_MTASE"/>
    <property type="match status" value="1"/>
</dbReference>
<evidence type="ECO:0000313" key="8">
    <source>
        <dbReference type="EMBL" id="RXI96309.1"/>
    </source>
</evidence>
<dbReference type="GO" id="GO:0009307">
    <property type="term" value="P:DNA restriction-modification system"/>
    <property type="evidence" value="ECO:0007669"/>
    <property type="project" value="UniProtKB-KW"/>
</dbReference>
<dbReference type="SUPFAM" id="SSF53335">
    <property type="entry name" value="S-adenosyl-L-methionine-dependent methyltransferases"/>
    <property type="match status" value="1"/>
</dbReference>
<protein>
    <submittedName>
        <fullName evidence="8">Site-specific DNA-methyltransferase</fullName>
    </submittedName>
</protein>
<comment type="similarity">
    <text evidence="1">Belongs to the N(4)/N(6)-methyltransferase family.</text>
</comment>
<dbReference type="GO" id="GO:0032259">
    <property type="term" value="P:methylation"/>
    <property type="evidence" value="ECO:0007669"/>
    <property type="project" value="UniProtKB-KW"/>
</dbReference>
<gene>
    <name evidence="8" type="ORF">DS745_21515</name>
</gene>
<proteinExistence type="inferred from homology"/>
<name>A0A4V1LFS5_9BACI</name>
<dbReference type="PIRSF" id="PIRSF015855">
    <property type="entry name" value="TypeIII_Mtase_mKpnI"/>
    <property type="match status" value="1"/>
</dbReference>
<evidence type="ECO:0000256" key="1">
    <source>
        <dbReference type="ARBA" id="ARBA00006594"/>
    </source>
</evidence>
<dbReference type="Gene3D" id="3.40.50.150">
    <property type="entry name" value="Vaccinia Virus protein VP39"/>
    <property type="match status" value="1"/>
</dbReference>
<feature type="domain" description="DNA methylase N-4/N-6" evidence="6">
    <location>
        <begin position="129"/>
        <end position="476"/>
    </location>
</feature>
<dbReference type="OrthoDB" id="9800801at2"/>
<comment type="caution">
    <text evidence="8">The sequence shown here is derived from an EMBL/GenBank/DDBJ whole genome shotgun (WGS) entry which is preliminary data.</text>
</comment>
<evidence type="ECO:0000256" key="2">
    <source>
        <dbReference type="ARBA" id="ARBA00022603"/>
    </source>
</evidence>
<organism evidence="8 9">
    <name type="scientific">Anaerobacillus alkaliphilus</name>
    <dbReference type="NCBI Taxonomy" id="1548597"/>
    <lineage>
        <taxon>Bacteria</taxon>
        <taxon>Bacillati</taxon>
        <taxon>Bacillota</taxon>
        <taxon>Bacilli</taxon>
        <taxon>Bacillales</taxon>
        <taxon>Bacillaceae</taxon>
        <taxon>Anaerobacillus</taxon>
    </lineage>
</organism>
<keyword evidence="4" id="KW-0949">S-adenosyl-L-methionine</keyword>